<name>A0A094WH73_ALKAL</name>
<sequence length="145" mass="16282">MAILARMITIMLSSILFSTVVAFIHYIPVSQQQEGGDYWSFFDLVYFNLQSSILIFTAVALIIYFFDRQLKKIEPIKRSARTIIHLVGGFLFAIGFLLLLDSVGVASWMTLILIAGAVSVLHYLFLRGTNKLLLGVKKSKKSCSK</sequence>
<feature type="transmembrane region" description="Helical" evidence="1">
    <location>
        <begin position="79"/>
        <end position="100"/>
    </location>
</feature>
<evidence type="ECO:0000313" key="5">
    <source>
        <dbReference type="Proteomes" id="UP000297014"/>
    </source>
</evidence>
<evidence type="ECO:0000313" key="3">
    <source>
        <dbReference type="EMBL" id="THG89069.1"/>
    </source>
</evidence>
<dbReference type="Proteomes" id="UP000002754">
    <property type="component" value="Unassembled WGS sequence"/>
</dbReference>
<feature type="transmembrane region" description="Helical" evidence="1">
    <location>
        <begin position="7"/>
        <end position="27"/>
    </location>
</feature>
<dbReference type="RefSeq" id="WP_003323524.1">
    <property type="nucleotide sequence ID" value="NZ_ALPT02000036.1"/>
</dbReference>
<accession>A0A094WH73</accession>
<evidence type="ECO:0000313" key="4">
    <source>
        <dbReference type="Proteomes" id="UP000002754"/>
    </source>
</evidence>
<comment type="caution">
    <text evidence="2">The sequence shown here is derived from an EMBL/GenBank/DDBJ whole genome shotgun (WGS) entry which is preliminary data.</text>
</comment>
<keyword evidence="1" id="KW-0472">Membrane</keyword>
<evidence type="ECO:0000256" key="1">
    <source>
        <dbReference type="SAM" id="Phobius"/>
    </source>
</evidence>
<reference evidence="2 4" key="1">
    <citation type="journal article" date="2014" name="Genome Announc.">
        <title>Draft Genome Sequence of Bacillus alcalophilus AV1934, a Classic Alkaliphile Isolated from Human Feces in 1934.</title>
        <authorList>
            <person name="Attie O."/>
            <person name="Jayaprakash A."/>
            <person name="Shah H."/>
            <person name="Paulsen I.T."/>
            <person name="Morino M."/>
            <person name="Takahashi Y."/>
            <person name="Narumi I."/>
            <person name="Sachidanandam R."/>
            <person name="Satoh K."/>
            <person name="Ito M."/>
            <person name="Krulwich T.A."/>
        </authorList>
    </citation>
    <scope>NUCLEOTIDE SEQUENCE [LARGE SCALE GENOMIC DNA]</scope>
    <source>
        <strain evidence="2 4">AV1934</strain>
    </source>
</reference>
<feature type="transmembrane region" description="Helical" evidence="1">
    <location>
        <begin position="106"/>
        <end position="126"/>
    </location>
</feature>
<proteinExistence type="predicted"/>
<dbReference type="STRING" id="1218173.BALCAV_0211975"/>
<keyword evidence="4" id="KW-1185">Reference proteome</keyword>
<gene>
    <name evidence="3" type="ORF">AJ85_19715</name>
    <name evidence="2" type="ORF">BALCAV_0211975</name>
</gene>
<organism evidence="2 4">
    <name type="scientific">Alkalihalobacillus alcalophilus ATCC 27647 = CGMCC 1.3604</name>
    <dbReference type="NCBI Taxonomy" id="1218173"/>
    <lineage>
        <taxon>Bacteria</taxon>
        <taxon>Bacillati</taxon>
        <taxon>Bacillota</taxon>
        <taxon>Bacilli</taxon>
        <taxon>Bacillales</taxon>
        <taxon>Bacillaceae</taxon>
        <taxon>Alkalihalobacillus</taxon>
    </lineage>
</organism>
<dbReference type="EMBL" id="ALPT02000036">
    <property type="protein sequence ID" value="KGA97134.1"/>
    <property type="molecule type" value="Genomic_DNA"/>
</dbReference>
<keyword evidence="1" id="KW-1133">Transmembrane helix</keyword>
<protein>
    <submittedName>
        <fullName evidence="2">Uncharacterized protein</fullName>
    </submittedName>
</protein>
<keyword evidence="1" id="KW-0812">Transmembrane</keyword>
<feature type="transmembrane region" description="Helical" evidence="1">
    <location>
        <begin position="47"/>
        <end position="67"/>
    </location>
</feature>
<dbReference type="AlphaFoldDB" id="A0A094WH73"/>
<dbReference type="Proteomes" id="UP000297014">
    <property type="component" value="Unassembled WGS sequence"/>
</dbReference>
<dbReference type="EMBL" id="JALP01000266">
    <property type="protein sequence ID" value="THG89069.1"/>
    <property type="molecule type" value="Genomic_DNA"/>
</dbReference>
<evidence type="ECO:0000313" key="2">
    <source>
        <dbReference type="EMBL" id="KGA97134.1"/>
    </source>
</evidence>
<reference evidence="3 5" key="2">
    <citation type="submission" date="2014-01" db="EMBL/GenBank/DDBJ databases">
        <title>Draft genome sequencing of Bacillus alcalophilus CGMCC 1.3604.</title>
        <authorList>
            <person name="Yang J."/>
            <person name="Diao L."/>
            <person name="Yang S."/>
        </authorList>
    </citation>
    <scope>NUCLEOTIDE SEQUENCE [LARGE SCALE GENOMIC DNA]</scope>
    <source>
        <strain evidence="3 5">CGMCC 1.3604</strain>
    </source>
</reference>